<gene>
    <name evidence="1" type="ORF">EGW08_004653</name>
</gene>
<comment type="caution">
    <text evidence="1">The sequence shown here is derived from an EMBL/GenBank/DDBJ whole genome shotgun (WGS) entry which is preliminary data.</text>
</comment>
<proteinExistence type="predicted"/>
<name>A0A3S0ZVA4_ELYCH</name>
<organism evidence="1 2">
    <name type="scientific">Elysia chlorotica</name>
    <name type="common">Eastern emerald elysia</name>
    <name type="synonym">Sea slug</name>
    <dbReference type="NCBI Taxonomy" id="188477"/>
    <lineage>
        <taxon>Eukaryota</taxon>
        <taxon>Metazoa</taxon>
        <taxon>Spiralia</taxon>
        <taxon>Lophotrochozoa</taxon>
        <taxon>Mollusca</taxon>
        <taxon>Gastropoda</taxon>
        <taxon>Heterobranchia</taxon>
        <taxon>Euthyneura</taxon>
        <taxon>Panpulmonata</taxon>
        <taxon>Sacoglossa</taxon>
        <taxon>Placobranchoidea</taxon>
        <taxon>Plakobranchidae</taxon>
        <taxon>Elysia</taxon>
    </lineage>
</organism>
<dbReference type="EMBL" id="RQTK01000106">
    <property type="protein sequence ID" value="RUS87608.1"/>
    <property type="molecule type" value="Genomic_DNA"/>
</dbReference>
<protein>
    <submittedName>
        <fullName evidence="1">Uncharacterized protein</fullName>
    </submittedName>
</protein>
<dbReference type="AlphaFoldDB" id="A0A3S0ZVA4"/>
<keyword evidence="2" id="KW-1185">Reference proteome</keyword>
<accession>A0A3S0ZVA4</accession>
<feature type="non-terminal residue" evidence="1">
    <location>
        <position position="1"/>
    </location>
</feature>
<sequence length="110" mass="12080">GCYSLCLDSVSLLPVDNHWSEIEQCETGFDAAVVWNGTLNVFRGCYVIPQGQAPVMLSLLGLPCDVDAALNFDGETFIFRGNSFWIGKYGEEEFVYGGQTLDWAIDAVVC</sequence>
<dbReference type="InterPro" id="IPR036375">
    <property type="entry name" value="Hemopexin-like_dom_sf"/>
</dbReference>
<evidence type="ECO:0000313" key="1">
    <source>
        <dbReference type="EMBL" id="RUS87608.1"/>
    </source>
</evidence>
<dbReference type="SUPFAM" id="SSF50923">
    <property type="entry name" value="Hemopexin-like domain"/>
    <property type="match status" value="1"/>
</dbReference>
<reference evidence="1 2" key="1">
    <citation type="submission" date="2019-01" db="EMBL/GenBank/DDBJ databases">
        <title>A draft genome assembly of the solar-powered sea slug Elysia chlorotica.</title>
        <authorList>
            <person name="Cai H."/>
            <person name="Li Q."/>
            <person name="Fang X."/>
            <person name="Li J."/>
            <person name="Curtis N.E."/>
            <person name="Altenburger A."/>
            <person name="Shibata T."/>
            <person name="Feng M."/>
            <person name="Maeda T."/>
            <person name="Schwartz J.A."/>
            <person name="Shigenobu S."/>
            <person name="Lundholm N."/>
            <person name="Nishiyama T."/>
            <person name="Yang H."/>
            <person name="Hasebe M."/>
            <person name="Li S."/>
            <person name="Pierce S.K."/>
            <person name="Wang J."/>
        </authorList>
    </citation>
    <scope>NUCLEOTIDE SEQUENCE [LARGE SCALE GENOMIC DNA]</scope>
    <source>
        <strain evidence="1">EC2010</strain>
        <tissue evidence="1">Whole organism of an adult</tissue>
    </source>
</reference>
<dbReference type="Proteomes" id="UP000271974">
    <property type="component" value="Unassembled WGS sequence"/>
</dbReference>
<dbReference type="Gene3D" id="2.110.10.10">
    <property type="entry name" value="Hemopexin-like domain"/>
    <property type="match status" value="1"/>
</dbReference>
<evidence type="ECO:0000313" key="2">
    <source>
        <dbReference type="Proteomes" id="UP000271974"/>
    </source>
</evidence>